<dbReference type="Pfam" id="PF11139">
    <property type="entry name" value="SfLAP"/>
    <property type="match status" value="1"/>
</dbReference>
<evidence type="ECO:0000313" key="3">
    <source>
        <dbReference type="EMBL" id="CAJ1579343.1"/>
    </source>
</evidence>
<proteinExistence type="predicted"/>
<keyword evidence="2" id="KW-1133">Transmembrane helix</keyword>
<keyword evidence="2" id="KW-0812">Transmembrane</keyword>
<dbReference type="InterPro" id="IPR021315">
    <property type="entry name" value="Gap/Sap"/>
</dbReference>
<sequence>MWGPLLVLALALTINPVRLGLILLVLSRPRPMQNLLAYWLGTLLAGMAFLLVPLVVFHATPTSKSVAEGLMNSGPSTLVQRLLVGLGVLVIVAAALMCLRRPSQAPQSDADEPVTERRRRDTSTSTRTLDPSTLPVLSRLVSAAADTEPESDSNSQRFARRAREAWRNGSPWISGVIGLMVVPADGVLLALALIVTSGAAIGMQLGAAVVFVIAVLTVEEVILLSHLAVPHKTQAALERLHDWTVIHHRKFMAAILVVVGVSLIVQGVGS</sequence>
<feature type="transmembrane region" description="Helical" evidence="2">
    <location>
        <begin position="6"/>
        <end position="26"/>
    </location>
</feature>
<name>A0ABM9M902_9MYCO</name>
<organism evidence="3 4">
    <name type="scientific">[Mycobacterium] wendilense</name>
    <dbReference type="NCBI Taxonomy" id="3064284"/>
    <lineage>
        <taxon>Bacteria</taxon>
        <taxon>Bacillati</taxon>
        <taxon>Actinomycetota</taxon>
        <taxon>Actinomycetes</taxon>
        <taxon>Mycobacteriales</taxon>
        <taxon>Mycobacteriaceae</taxon>
        <taxon>Mycolicibacter</taxon>
    </lineage>
</organism>
<evidence type="ECO:0000313" key="4">
    <source>
        <dbReference type="Proteomes" id="UP001190466"/>
    </source>
</evidence>
<feature type="transmembrane region" description="Helical" evidence="2">
    <location>
        <begin position="78"/>
        <end position="99"/>
    </location>
</feature>
<reference evidence="3 4" key="1">
    <citation type="submission" date="2023-08" db="EMBL/GenBank/DDBJ databases">
        <authorList>
            <person name="Folkvardsen B D."/>
            <person name="Norman A."/>
        </authorList>
    </citation>
    <scope>NUCLEOTIDE SEQUENCE [LARGE SCALE GENOMIC DNA]</scope>
    <source>
        <strain evidence="3 4">Mu0050</strain>
    </source>
</reference>
<keyword evidence="2" id="KW-0472">Membrane</keyword>
<evidence type="ECO:0000256" key="2">
    <source>
        <dbReference type="SAM" id="Phobius"/>
    </source>
</evidence>
<evidence type="ECO:0000256" key="1">
    <source>
        <dbReference type="SAM" id="MobiDB-lite"/>
    </source>
</evidence>
<protein>
    <submittedName>
        <fullName evidence="3">GAP family protein</fullName>
    </submittedName>
</protein>
<accession>A0ABM9M902</accession>
<dbReference type="RefSeq" id="WP_316513958.1">
    <property type="nucleotide sequence ID" value="NZ_OY726395.1"/>
</dbReference>
<feature type="transmembrane region" description="Helical" evidence="2">
    <location>
        <begin position="207"/>
        <end position="229"/>
    </location>
</feature>
<gene>
    <name evidence="3" type="ORF">MU0050_000460</name>
</gene>
<feature type="region of interest" description="Disordered" evidence="1">
    <location>
        <begin position="104"/>
        <end position="131"/>
    </location>
</feature>
<keyword evidence="4" id="KW-1185">Reference proteome</keyword>
<dbReference type="Proteomes" id="UP001190466">
    <property type="component" value="Chromosome"/>
</dbReference>
<dbReference type="EMBL" id="OY726395">
    <property type="protein sequence ID" value="CAJ1579343.1"/>
    <property type="molecule type" value="Genomic_DNA"/>
</dbReference>
<feature type="transmembrane region" description="Helical" evidence="2">
    <location>
        <begin position="38"/>
        <end position="58"/>
    </location>
</feature>
<feature type="transmembrane region" description="Helical" evidence="2">
    <location>
        <begin position="172"/>
        <end position="195"/>
    </location>
</feature>
<feature type="transmembrane region" description="Helical" evidence="2">
    <location>
        <begin position="250"/>
        <end position="269"/>
    </location>
</feature>